<keyword evidence="6 7" id="KW-0472">Membrane</keyword>
<dbReference type="PANTHER" id="PTHR16433:SF0">
    <property type="entry name" value="DOLICHOL-PHOSPHATE MANNOSYLTRANSFERASE SUBUNIT 3"/>
    <property type="match status" value="1"/>
</dbReference>
<dbReference type="PANTHER" id="PTHR16433">
    <property type="entry name" value="DOLICHOL-PHOSPHATE MANNOSYLTRANSFERASE SUBUNIT 3"/>
    <property type="match status" value="1"/>
</dbReference>
<dbReference type="STRING" id="1051891.A0A0C3QHZ8"/>
<dbReference type="Proteomes" id="UP000054248">
    <property type="component" value="Unassembled WGS sequence"/>
</dbReference>
<evidence type="ECO:0000313" key="9">
    <source>
        <dbReference type="Proteomes" id="UP000054248"/>
    </source>
</evidence>
<comment type="subunit">
    <text evidence="7">Component of the dolichol-phosphate mannose (DPM) synthase complex.</text>
</comment>
<comment type="pathway">
    <text evidence="7">Protein modification; protein glycosylation.</text>
</comment>
<evidence type="ECO:0000256" key="4">
    <source>
        <dbReference type="ARBA" id="ARBA00022824"/>
    </source>
</evidence>
<dbReference type="AlphaFoldDB" id="A0A0C3QHZ8"/>
<evidence type="ECO:0000256" key="6">
    <source>
        <dbReference type="ARBA" id="ARBA00023136"/>
    </source>
</evidence>
<keyword evidence="3 7" id="KW-0812">Transmembrane</keyword>
<feature type="transmembrane region" description="Helical" evidence="7">
    <location>
        <begin position="43"/>
        <end position="64"/>
    </location>
</feature>
<name>A0A0C3QHZ8_9AGAM</name>
<accession>A0A0C3QHZ8</accession>
<dbReference type="HOGENOM" id="CLU_150782_1_1_1"/>
<reference evidence="9" key="2">
    <citation type="submission" date="2015-01" db="EMBL/GenBank/DDBJ databases">
        <title>Evolutionary Origins and Diversification of the Mycorrhizal Mutualists.</title>
        <authorList>
            <consortium name="DOE Joint Genome Institute"/>
            <consortium name="Mycorrhizal Genomics Consortium"/>
            <person name="Kohler A."/>
            <person name="Kuo A."/>
            <person name="Nagy L.G."/>
            <person name="Floudas D."/>
            <person name="Copeland A."/>
            <person name="Barry K.W."/>
            <person name="Cichocki N."/>
            <person name="Veneault-Fourrey C."/>
            <person name="LaButti K."/>
            <person name="Lindquist E.A."/>
            <person name="Lipzen A."/>
            <person name="Lundell T."/>
            <person name="Morin E."/>
            <person name="Murat C."/>
            <person name="Riley R."/>
            <person name="Ohm R."/>
            <person name="Sun H."/>
            <person name="Tunlid A."/>
            <person name="Henrissat B."/>
            <person name="Grigoriev I.V."/>
            <person name="Hibbett D.S."/>
            <person name="Martin F."/>
        </authorList>
    </citation>
    <scope>NUCLEOTIDE SEQUENCE [LARGE SCALE GENOMIC DNA]</scope>
    <source>
        <strain evidence="9">MUT 4182</strain>
    </source>
</reference>
<sequence length="95" mass="10563">MTRAQRVLTISAVSATLYFLALFAILPVPFVSEETAEKVLPVLPWWLLVSFGAYAMSTLGWNVMTIRDCPEAYHELMNEISSAKNDLRAQGVSVD</sequence>
<dbReference type="GO" id="GO:0006506">
    <property type="term" value="P:GPI anchor biosynthetic process"/>
    <property type="evidence" value="ECO:0007669"/>
    <property type="project" value="TreeGrafter"/>
</dbReference>
<gene>
    <name evidence="8" type="ORF">M407DRAFT_244076</name>
</gene>
<evidence type="ECO:0000256" key="3">
    <source>
        <dbReference type="ARBA" id="ARBA00022692"/>
    </source>
</evidence>
<comment type="function">
    <text evidence="7">Stabilizer subunit of the dolichol-phosphate mannose (DPM) synthase complex; tethers catalytic subunit to the ER.</text>
</comment>
<dbReference type="UniPathway" id="UPA00378"/>
<evidence type="ECO:0000313" key="8">
    <source>
        <dbReference type="EMBL" id="KIO25484.1"/>
    </source>
</evidence>
<keyword evidence="9" id="KW-1185">Reference proteome</keyword>
<dbReference type="Pfam" id="PF08285">
    <property type="entry name" value="DPM3"/>
    <property type="match status" value="1"/>
</dbReference>
<evidence type="ECO:0000256" key="2">
    <source>
        <dbReference type="ARBA" id="ARBA00010430"/>
    </source>
</evidence>
<dbReference type="EMBL" id="KN823041">
    <property type="protein sequence ID" value="KIO25484.1"/>
    <property type="molecule type" value="Genomic_DNA"/>
</dbReference>
<dbReference type="OrthoDB" id="2014333at2759"/>
<protein>
    <recommendedName>
        <fullName evidence="7">Dolichol-phosphate mannosyltransferase subunit 3</fullName>
    </recommendedName>
</protein>
<dbReference type="GO" id="GO:0005789">
    <property type="term" value="C:endoplasmic reticulum membrane"/>
    <property type="evidence" value="ECO:0007669"/>
    <property type="project" value="UniProtKB-SubCell"/>
</dbReference>
<proteinExistence type="inferred from homology"/>
<reference evidence="8 9" key="1">
    <citation type="submission" date="2014-04" db="EMBL/GenBank/DDBJ databases">
        <authorList>
            <consortium name="DOE Joint Genome Institute"/>
            <person name="Kuo A."/>
            <person name="Girlanda M."/>
            <person name="Perotto S."/>
            <person name="Kohler A."/>
            <person name="Nagy L.G."/>
            <person name="Floudas D."/>
            <person name="Copeland A."/>
            <person name="Barry K.W."/>
            <person name="Cichocki N."/>
            <person name="Veneault-Fourrey C."/>
            <person name="LaButti K."/>
            <person name="Lindquist E.A."/>
            <person name="Lipzen A."/>
            <person name="Lundell T."/>
            <person name="Morin E."/>
            <person name="Murat C."/>
            <person name="Sun H."/>
            <person name="Tunlid A."/>
            <person name="Henrissat B."/>
            <person name="Grigoriev I.V."/>
            <person name="Hibbett D.S."/>
            <person name="Martin F."/>
            <person name="Nordberg H.P."/>
            <person name="Cantor M.N."/>
            <person name="Hua S.X."/>
        </authorList>
    </citation>
    <scope>NUCLEOTIDE SEQUENCE [LARGE SCALE GENOMIC DNA]</scope>
    <source>
        <strain evidence="8 9">MUT 4182</strain>
    </source>
</reference>
<evidence type="ECO:0000256" key="1">
    <source>
        <dbReference type="ARBA" id="ARBA00004477"/>
    </source>
</evidence>
<dbReference type="InterPro" id="IPR013174">
    <property type="entry name" value="DPM3"/>
</dbReference>
<organism evidence="8 9">
    <name type="scientific">Tulasnella calospora MUT 4182</name>
    <dbReference type="NCBI Taxonomy" id="1051891"/>
    <lineage>
        <taxon>Eukaryota</taxon>
        <taxon>Fungi</taxon>
        <taxon>Dikarya</taxon>
        <taxon>Basidiomycota</taxon>
        <taxon>Agaricomycotina</taxon>
        <taxon>Agaricomycetes</taxon>
        <taxon>Cantharellales</taxon>
        <taxon>Tulasnellaceae</taxon>
        <taxon>Tulasnella</taxon>
    </lineage>
</organism>
<dbReference type="GO" id="GO:0033185">
    <property type="term" value="C:dolichol-phosphate-mannose synthase complex"/>
    <property type="evidence" value="ECO:0007669"/>
    <property type="project" value="TreeGrafter"/>
</dbReference>
<evidence type="ECO:0000256" key="5">
    <source>
        <dbReference type="ARBA" id="ARBA00022989"/>
    </source>
</evidence>
<feature type="transmembrane region" description="Helical" evidence="7">
    <location>
        <begin position="7"/>
        <end position="31"/>
    </location>
</feature>
<comment type="similarity">
    <text evidence="2 7">Belongs to the DPM3 family.</text>
</comment>
<keyword evidence="4 7" id="KW-0256">Endoplasmic reticulum</keyword>
<evidence type="ECO:0000256" key="7">
    <source>
        <dbReference type="RuleBase" id="RU365085"/>
    </source>
</evidence>
<keyword evidence="5 7" id="KW-1133">Transmembrane helix</keyword>
<comment type="subcellular location">
    <subcellularLocation>
        <location evidence="1 7">Endoplasmic reticulum membrane</location>
        <topology evidence="1 7">Multi-pass membrane protein</topology>
    </subcellularLocation>
</comment>